<sequence>MFSYGSGCAASMFTIQATDKFIGLRSSNFVKSIEERLNNRIKKSPEEYTDCLMKREEMYTKNGYEATSPIDELFPGTYYLEKVDEKWRRYYQRKPSEMKKITPFKSENISFNSRSSKIFALSKM</sequence>
<evidence type="ECO:0000313" key="3">
    <source>
        <dbReference type="EMBL" id="CAE0356525.1"/>
    </source>
</evidence>
<reference evidence="3" key="1">
    <citation type="submission" date="2021-01" db="EMBL/GenBank/DDBJ databases">
        <authorList>
            <person name="Corre E."/>
            <person name="Pelletier E."/>
            <person name="Niang G."/>
            <person name="Scheremetjew M."/>
            <person name="Finn R."/>
            <person name="Kale V."/>
            <person name="Holt S."/>
            <person name="Cochrane G."/>
            <person name="Meng A."/>
            <person name="Brown T."/>
            <person name="Cohen L."/>
        </authorList>
    </citation>
    <scope>NUCLEOTIDE SEQUENCE</scope>
    <source>
        <strain evidence="3">FSP1.4</strain>
    </source>
</reference>
<protein>
    <recommendedName>
        <fullName evidence="2">Hydroxymethylglutaryl-coenzyme A synthase C-terminal domain-containing protein</fullName>
    </recommendedName>
</protein>
<dbReference type="InterPro" id="IPR013746">
    <property type="entry name" value="HMG_CoA_synt_C_dom"/>
</dbReference>
<accession>A0A7S3NGB9</accession>
<gene>
    <name evidence="3" type="ORF">EHAR0213_LOCUS15442</name>
</gene>
<dbReference type="GO" id="GO:0010142">
    <property type="term" value="P:farnesyl diphosphate biosynthetic process, mevalonate pathway"/>
    <property type="evidence" value="ECO:0007669"/>
    <property type="project" value="InterPro"/>
</dbReference>
<dbReference type="AlphaFoldDB" id="A0A7S3NGB9"/>
<dbReference type="GO" id="GO:0004421">
    <property type="term" value="F:hydroxymethylglutaryl-CoA synthase activity"/>
    <property type="evidence" value="ECO:0007669"/>
    <property type="project" value="InterPro"/>
</dbReference>
<feature type="domain" description="Hydroxymethylglutaryl-coenzyme A synthase C-terminal" evidence="2">
    <location>
        <begin position="1"/>
        <end position="94"/>
    </location>
</feature>
<dbReference type="PANTHER" id="PTHR43323:SF2">
    <property type="entry name" value="HYDROXYMETHYLGLUTARYL-COA SYNTHASE"/>
    <property type="match status" value="1"/>
</dbReference>
<name>A0A7S3NGB9_9SPIT</name>
<dbReference type="GO" id="GO:0006084">
    <property type="term" value="P:acetyl-CoA metabolic process"/>
    <property type="evidence" value="ECO:0007669"/>
    <property type="project" value="InterPro"/>
</dbReference>
<dbReference type="PANTHER" id="PTHR43323">
    <property type="entry name" value="3-HYDROXY-3-METHYLGLUTARYL COENZYME A SYNTHASE"/>
    <property type="match status" value="1"/>
</dbReference>
<organism evidence="3">
    <name type="scientific">Euplotes harpa</name>
    <dbReference type="NCBI Taxonomy" id="151035"/>
    <lineage>
        <taxon>Eukaryota</taxon>
        <taxon>Sar</taxon>
        <taxon>Alveolata</taxon>
        <taxon>Ciliophora</taxon>
        <taxon>Intramacronucleata</taxon>
        <taxon>Spirotrichea</taxon>
        <taxon>Hypotrichia</taxon>
        <taxon>Euplotida</taxon>
        <taxon>Euplotidae</taxon>
        <taxon>Euplotes</taxon>
    </lineage>
</organism>
<proteinExistence type="predicted"/>
<dbReference type="Pfam" id="PF08540">
    <property type="entry name" value="HMG_CoA_synt_C"/>
    <property type="match status" value="1"/>
</dbReference>
<dbReference type="Gene3D" id="3.40.47.10">
    <property type="match status" value="1"/>
</dbReference>
<evidence type="ECO:0000259" key="2">
    <source>
        <dbReference type="Pfam" id="PF08540"/>
    </source>
</evidence>
<keyword evidence="1" id="KW-0808">Transferase</keyword>
<dbReference type="SUPFAM" id="SSF53901">
    <property type="entry name" value="Thiolase-like"/>
    <property type="match status" value="1"/>
</dbReference>
<dbReference type="InterPro" id="IPR016039">
    <property type="entry name" value="Thiolase-like"/>
</dbReference>
<dbReference type="EMBL" id="HBII01036482">
    <property type="protein sequence ID" value="CAE0356525.1"/>
    <property type="molecule type" value="Transcribed_RNA"/>
</dbReference>
<evidence type="ECO:0000256" key="1">
    <source>
        <dbReference type="ARBA" id="ARBA00022679"/>
    </source>
</evidence>